<proteinExistence type="predicted"/>
<comment type="caution">
    <text evidence="2">The sequence shown here is derived from an EMBL/GenBank/DDBJ whole genome shotgun (WGS) entry which is preliminary data.</text>
</comment>
<evidence type="ECO:0000313" key="2">
    <source>
        <dbReference type="EMBL" id="PPC78321.1"/>
    </source>
</evidence>
<evidence type="ECO:0000256" key="1">
    <source>
        <dbReference type="SAM" id="SignalP"/>
    </source>
</evidence>
<dbReference type="EMBL" id="PRLP01000016">
    <property type="protein sequence ID" value="PPC78321.1"/>
    <property type="molecule type" value="Genomic_DNA"/>
</dbReference>
<feature type="chain" id="PRO_5015633181" description="DUF732 domain-containing protein" evidence="1">
    <location>
        <begin position="25"/>
        <end position="100"/>
    </location>
</feature>
<gene>
    <name evidence="2" type="ORF">C4K68_05645</name>
</gene>
<dbReference type="Proteomes" id="UP000238196">
    <property type="component" value="Unassembled WGS sequence"/>
</dbReference>
<dbReference type="AlphaFoldDB" id="A0A2S5KTY4"/>
<evidence type="ECO:0000313" key="3">
    <source>
        <dbReference type="Proteomes" id="UP000238196"/>
    </source>
</evidence>
<keyword evidence="1" id="KW-0732">Signal</keyword>
<reference evidence="2 3" key="1">
    <citation type="submission" date="2018-02" db="EMBL/GenBank/DDBJ databases">
        <title>novel marine gammaproteobacteria from coastal saline agro ecosystem.</title>
        <authorList>
            <person name="Krishnan R."/>
            <person name="Ramesh Kumar N."/>
        </authorList>
    </citation>
    <scope>NUCLEOTIDE SEQUENCE [LARGE SCALE GENOMIC DNA]</scope>
    <source>
        <strain evidence="2 3">228</strain>
    </source>
</reference>
<protein>
    <recommendedName>
        <fullName evidence="4">DUF732 domain-containing protein</fullName>
    </recommendedName>
</protein>
<sequence>MTLLRTSLLSTALLSAALSLSAHADSDAFKKLNYDDSRTALVLVELGGQCNVNAREQDDSWIQAALATNKGPISAATQALREDKPDKYMDALKHLQCPAQ</sequence>
<feature type="signal peptide" evidence="1">
    <location>
        <begin position="1"/>
        <end position="24"/>
    </location>
</feature>
<name>A0A2S5KTY4_9PROT</name>
<evidence type="ECO:0008006" key="4">
    <source>
        <dbReference type="Google" id="ProtNLM"/>
    </source>
</evidence>
<accession>A0A2S5KTY4</accession>
<organism evidence="2 3">
    <name type="scientific">Proteobacteria bacterium 228</name>
    <dbReference type="NCBI Taxonomy" id="2083153"/>
    <lineage>
        <taxon>Bacteria</taxon>
        <taxon>Pseudomonadati</taxon>
        <taxon>Pseudomonadota</taxon>
    </lineage>
</organism>